<comment type="similarity">
    <text evidence="2">Belongs to the TFIIF alpha subunit family.</text>
</comment>
<dbReference type="eggNOG" id="KOG2393">
    <property type="taxonomic scope" value="Eukaryota"/>
</dbReference>
<dbReference type="PANTHER" id="PTHR13011:SF0">
    <property type="entry name" value="GENERAL TRANSCRIPTION FACTOR IIF SUBUNIT 1"/>
    <property type="match status" value="1"/>
</dbReference>
<dbReference type="GO" id="GO:0006367">
    <property type="term" value="P:transcription initiation at RNA polymerase II promoter"/>
    <property type="evidence" value="ECO:0007669"/>
    <property type="project" value="InterPro"/>
</dbReference>
<keyword evidence="5" id="KW-0804">Transcription</keyword>
<dbReference type="InterPro" id="IPR008851">
    <property type="entry name" value="TFIIF-alpha"/>
</dbReference>
<dbReference type="SUPFAM" id="SSF50916">
    <property type="entry name" value="Rap30/74 interaction domains"/>
    <property type="match status" value="1"/>
</dbReference>
<evidence type="ECO:0000256" key="2">
    <source>
        <dbReference type="ARBA" id="ARBA00005249"/>
    </source>
</evidence>
<proteinExistence type="inferred from homology"/>
<evidence type="ECO:0000256" key="1">
    <source>
        <dbReference type="ARBA" id="ARBA00004123"/>
    </source>
</evidence>
<keyword evidence="3" id="KW-0805">Transcription regulation</keyword>
<dbReference type="OMA" id="THLMKFA"/>
<dbReference type="EMBL" id="JH688519">
    <property type="protein sequence ID" value="EJD32975.1"/>
    <property type="molecule type" value="Genomic_DNA"/>
</dbReference>
<keyword evidence="9" id="KW-1185">Reference proteome</keyword>
<name>J0WME7_AURST</name>
<dbReference type="InterPro" id="IPR011039">
    <property type="entry name" value="TFIIF_interaction"/>
</dbReference>
<feature type="compositionally biased region" description="Basic and acidic residues" evidence="7">
    <location>
        <begin position="48"/>
        <end position="64"/>
    </location>
</feature>
<evidence type="ECO:0000313" key="9">
    <source>
        <dbReference type="Proteomes" id="UP000006514"/>
    </source>
</evidence>
<evidence type="ECO:0000256" key="7">
    <source>
        <dbReference type="SAM" id="MobiDB-lite"/>
    </source>
</evidence>
<feature type="non-terminal residue" evidence="8">
    <location>
        <position position="1"/>
    </location>
</feature>
<evidence type="ECO:0000256" key="5">
    <source>
        <dbReference type="ARBA" id="ARBA00023163"/>
    </source>
</evidence>
<dbReference type="GO" id="GO:0016251">
    <property type="term" value="F:RNA polymerase II general transcription initiation factor activity"/>
    <property type="evidence" value="ECO:0007669"/>
    <property type="project" value="TreeGrafter"/>
</dbReference>
<feature type="compositionally biased region" description="Basic and acidic residues" evidence="7">
    <location>
        <begin position="1"/>
        <end position="13"/>
    </location>
</feature>
<dbReference type="PANTHER" id="PTHR13011">
    <property type="entry name" value="TFIIF-ALPHA"/>
    <property type="match status" value="1"/>
</dbReference>
<organism evidence="8 9">
    <name type="scientific">Auricularia subglabra (strain TFB-10046 / SS5)</name>
    <name type="common">White-rot fungus</name>
    <name type="synonym">Auricularia delicata (strain TFB10046)</name>
    <dbReference type="NCBI Taxonomy" id="717982"/>
    <lineage>
        <taxon>Eukaryota</taxon>
        <taxon>Fungi</taxon>
        <taxon>Dikarya</taxon>
        <taxon>Basidiomycota</taxon>
        <taxon>Agaricomycotina</taxon>
        <taxon>Agaricomycetes</taxon>
        <taxon>Auriculariales</taxon>
        <taxon>Auriculariaceae</taxon>
        <taxon>Auricularia</taxon>
    </lineage>
</organism>
<dbReference type="AlphaFoldDB" id="J0WME7"/>
<feature type="compositionally biased region" description="Low complexity" evidence="7">
    <location>
        <begin position="497"/>
        <end position="514"/>
    </location>
</feature>
<evidence type="ECO:0000256" key="6">
    <source>
        <dbReference type="ARBA" id="ARBA00023242"/>
    </source>
</evidence>
<comment type="subcellular location">
    <subcellularLocation>
        <location evidence="1">Nucleus</location>
    </subcellularLocation>
</comment>
<feature type="compositionally biased region" description="Acidic residues" evidence="7">
    <location>
        <begin position="266"/>
        <end position="284"/>
    </location>
</feature>
<dbReference type="FunCoup" id="J0WME7">
    <property type="interactions" value="8"/>
</dbReference>
<protein>
    <submittedName>
        <fullName evidence="8">Uncharacterized protein</fullName>
    </submittedName>
</protein>
<dbReference type="GO" id="GO:0032968">
    <property type="term" value="P:positive regulation of transcription elongation by RNA polymerase II"/>
    <property type="evidence" value="ECO:0007669"/>
    <property type="project" value="InterPro"/>
</dbReference>
<dbReference type="GO" id="GO:0005674">
    <property type="term" value="C:transcription factor TFIIF complex"/>
    <property type="evidence" value="ECO:0007669"/>
    <property type="project" value="TreeGrafter"/>
</dbReference>
<evidence type="ECO:0000256" key="4">
    <source>
        <dbReference type="ARBA" id="ARBA00023125"/>
    </source>
</evidence>
<dbReference type="Proteomes" id="UP000006514">
    <property type="component" value="Unassembled WGS sequence"/>
</dbReference>
<evidence type="ECO:0000313" key="8">
    <source>
        <dbReference type="EMBL" id="EJD32975.1"/>
    </source>
</evidence>
<gene>
    <name evidence="8" type="ORF">AURDEDRAFT_117951</name>
</gene>
<sequence>CRVLPPREGDEVVSKGPITPMLGLDGKPVIGPDGEMVYMQDGRPIPKAKKEEDGEDEVPKPKEPTKKRKPFQKKTRQIFTIPEEQRQLQREERYPWVLEDNSGQETWIGRIENADKASFHGLFLTGTGSDFYFVPAHRWYKMQKRPNFKTATMEEVEAQYARLQKNHTLEFWKKRQQQSQEAVAAAEAQGRPINLGHIVHQPSLVRSSGGQSLASGGRRLRTVIKGDSSLFGDGDDDELKDSLRKRREKELGEEGDLDEIEYEEEFADDDEKMNVDEEDEEAKELEERIKRETRAANKLREAGVEEDESDEEEDFLKNLTGAGKAVKKALRTHEKNALYDSDDEKNPYLTSDEEEEEPPTNQPTGVEPTATPTPSGSKAAKSSTPSQQQKSGSTPKAQSKTPSRATSPSVPRAKSPAAPPGSGSSLLAQRATSPKGKNVPGSSCPTSPKPQHPGATGAGAARATSPLAGGSGSRATSPTAPSGLVKKRKVEELSSPTVPSSAVKKAKKTVAPGATPAPPPDRKIDEAFVVEWLRAQPERPTTMQCIGQFRPYLVDKKSKDVLTNIIRKVAELKGGVLTLRAGFL</sequence>
<keyword evidence="6" id="KW-0539">Nucleus</keyword>
<dbReference type="InParanoid" id="J0WME7"/>
<reference evidence="9" key="1">
    <citation type="journal article" date="2012" name="Science">
        <title>The Paleozoic origin of enzymatic lignin decomposition reconstructed from 31 fungal genomes.</title>
        <authorList>
            <person name="Floudas D."/>
            <person name="Binder M."/>
            <person name="Riley R."/>
            <person name="Barry K."/>
            <person name="Blanchette R.A."/>
            <person name="Henrissat B."/>
            <person name="Martinez A.T."/>
            <person name="Otillar R."/>
            <person name="Spatafora J.W."/>
            <person name="Yadav J.S."/>
            <person name="Aerts A."/>
            <person name="Benoit I."/>
            <person name="Boyd A."/>
            <person name="Carlson A."/>
            <person name="Copeland A."/>
            <person name="Coutinho P.M."/>
            <person name="de Vries R.P."/>
            <person name="Ferreira P."/>
            <person name="Findley K."/>
            <person name="Foster B."/>
            <person name="Gaskell J."/>
            <person name="Glotzer D."/>
            <person name="Gorecki P."/>
            <person name="Heitman J."/>
            <person name="Hesse C."/>
            <person name="Hori C."/>
            <person name="Igarashi K."/>
            <person name="Jurgens J.A."/>
            <person name="Kallen N."/>
            <person name="Kersten P."/>
            <person name="Kohler A."/>
            <person name="Kuees U."/>
            <person name="Kumar T.K.A."/>
            <person name="Kuo A."/>
            <person name="LaButti K."/>
            <person name="Larrondo L.F."/>
            <person name="Lindquist E."/>
            <person name="Ling A."/>
            <person name="Lombard V."/>
            <person name="Lucas S."/>
            <person name="Lundell T."/>
            <person name="Martin R."/>
            <person name="McLaughlin D.J."/>
            <person name="Morgenstern I."/>
            <person name="Morin E."/>
            <person name="Murat C."/>
            <person name="Nagy L.G."/>
            <person name="Nolan M."/>
            <person name="Ohm R.A."/>
            <person name="Patyshakuliyeva A."/>
            <person name="Rokas A."/>
            <person name="Ruiz-Duenas F.J."/>
            <person name="Sabat G."/>
            <person name="Salamov A."/>
            <person name="Samejima M."/>
            <person name="Schmutz J."/>
            <person name="Slot J.C."/>
            <person name="St John F."/>
            <person name="Stenlid J."/>
            <person name="Sun H."/>
            <person name="Sun S."/>
            <person name="Syed K."/>
            <person name="Tsang A."/>
            <person name="Wiebenga A."/>
            <person name="Young D."/>
            <person name="Pisabarro A."/>
            <person name="Eastwood D.C."/>
            <person name="Martin F."/>
            <person name="Cullen D."/>
            <person name="Grigoriev I.V."/>
            <person name="Hibbett D.S."/>
        </authorList>
    </citation>
    <scope>NUCLEOTIDE SEQUENCE [LARGE SCALE GENOMIC DNA]</scope>
    <source>
        <strain evidence="9">TFB10046</strain>
    </source>
</reference>
<dbReference type="KEGG" id="adl:AURDEDRAFT_117951"/>
<feature type="compositionally biased region" description="Acidic residues" evidence="7">
    <location>
        <begin position="304"/>
        <end position="314"/>
    </location>
</feature>
<feature type="compositionally biased region" description="Polar residues" evidence="7">
    <location>
        <begin position="370"/>
        <end position="409"/>
    </location>
</feature>
<dbReference type="KEGG" id="adl:AURDEDRAFT_111714"/>
<dbReference type="GO" id="GO:0001096">
    <property type="term" value="F:TFIIF-class transcription factor complex binding"/>
    <property type="evidence" value="ECO:0007669"/>
    <property type="project" value="TreeGrafter"/>
</dbReference>
<evidence type="ECO:0000256" key="3">
    <source>
        <dbReference type="ARBA" id="ARBA00023015"/>
    </source>
</evidence>
<feature type="compositionally biased region" description="Basic residues" evidence="7">
    <location>
        <begin position="65"/>
        <end position="74"/>
    </location>
</feature>
<keyword evidence="4" id="KW-0238">DNA-binding</keyword>
<dbReference type="GO" id="GO:0003677">
    <property type="term" value="F:DNA binding"/>
    <property type="evidence" value="ECO:0007669"/>
    <property type="project" value="UniProtKB-KW"/>
</dbReference>
<feature type="region of interest" description="Disordered" evidence="7">
    <location>
        <begin position="1"/>
        <end position="74"/>
    </location>
</feature>
<feature type="compositionally biased region" description="Basic and acidic residues" evidence="7">
    <location>
        <begin position="285"/>
        <end position="303"/>
    </location>
</feature>
<dbReference type="OrthoDB" id="76676at2759"/>
<accession>J0WME7</accession>
<feature type="region of interest" description="Disordered" evidence="7">
    <location>
        <begin position="266"/>
        <end position="522"/>
    </location>
</feature>
<feature type="compositionally biased region" description="Low complexity" evidence="7">
    <location>
        <begin position="454"/>
        <end position="464"/>
    </location>
</feature>